<gene>
    <name evidence="1" type="ORF">I4F81_000487</name>
</gene>
<protein>
    <submittedName>
        <fullName evidence="1">Uncharacterized protein</fullName>
    </submittedName>
</protein>
<reference evidence="1" key="1">
    <citation type="submission" date="2019-11" db="EMBL/GenBank/DDBJ databases">
        <title>Nori genome reveals adaptations in red seaweeds to the harsh intertidal environment.</title>
        <authorList>
            <person name="Wang D."/>
            <person name="Mao Y."/>
        </authorList>
    </citation>
    <scope>NUCLEOTIDE SEQUENCE</scope>
    <source>
        <tissue evidence="1">Gametophyte</tissue>
    </source>
</reference>
<comment type="caution">
    <text evidence="1">The sequence shown here is derived from an EMBL/GenBank/DDBJ whole genome shotgun (WGS) entry which is preliminary data.</text>
</comment>
<dbReference type="EMBL" id="CM020618">
    <property type="protein sequence ID" value="KAK1857873.1"/>
    <property type="molecule type" value="Genomic_DNA"/>
</dbReference>
<proteinExistence type="predicted"/>
<name>A0ACC3BIX0_PYRYE</name>
<evidence type="ECO:0000313" key="2">
    <source>
        <dbReference type="Proteomes" id="UP000798662"/>
    </source>
</evidence>
<evidence type="ECO:0000313" key="1">
    <source>
        <dbReference type="EMBL" id="KAK1857873.1"/>
    </source>
</evidence>
<sequence length="661" mass="63963">MQWLPTALPFLTLATRTMPSSPPPPSRRLRLLLLIRAVLPLTAAAWAVLVASHLPASPAAASRFPFSAAATLPDEEALFAGGRDPFALEPDPFSSVSPGRRSAWARAHAGSLPPPARRGVGGGGAVRSAAGAFAAAAATPLRTAVGVVLVGWPEDGPGGGAEALAAVGPPLRAAAEAAAAAGGGGGCTHSPTGGRCPPGAAAGVSLRLYRAPDVLGRQVAAAVAAGPAAVAAALAAAGSRGGMAALEGGGGRDAAGRPAGTLLYVVSTDLLGAAARDSAAGWPRPRSGSDGRSRVMASTADLLASTEWYPAGVGAVWTTGSLSLDEGALSPAVAAYPAVGVALVSIPSSVNVTASLVPAAAVGVAAAAYGVAAADLRRSGLLEALEGHPPTTGGAVGNAAGSAGGAAAPDPNAELSDTALTAATDVLRAGAVYRLAGTVAAAAAGQVAGLLTAISTAGLVPSSALGASDLAAFGQRLTLAAYKLGAAQSAWASYPPAVPPPGGRRGAAAAAAAAAALAAASAPAAGTHPLAAVVHYAHSALRRESTALDALWGRDVGLDLADSAVCCGRRIDGPRRAARRDAEARALKAEALSFLGGRGRGGGAGGGGGAGARGDADSGWGGGRAARGIGVAAVVLTVAALCLLGVRVLGEMQERKVRKRR</sequence>
<dbReference type="Proteomes" id="UP000798662">
    <property type="component" value="Chromosome 1"/>
</dbReference>
<organism evidence="1 2">
    <name type="scientific">Pyropia yezoensis</name>
    <name type="common">Susabi-nori</name>
    <name type="synonym">Porphyra yezoensis</name>
    <dbReference type="NCBI Taxonomy" id="2788"/>
    <lineage>
        <taxon>Eukaryota</taxon>
        <taxon>Rhodophyta</taxon>
        <taxon>Bangiophyceae</taxon>
        <taxon>Bangiales</taxon>
        <taxon>Bangiaceae</taxon>
        <taxon>Pyropia</taxon>
    </lineage>
</organism>
<accession>A0ACC3BIX0</accession>
<keyword evidence="2" id="KW-1185">Reference proteome</keyword>